<dbReference type="EMBL" id="JAEDAJ010000010">
    <property type="protein sequence ID" value="MBK0332540.1"/>
    <property type="molecule type" value="Genomic_DNA"/>
</dbReference>
<comment type="caution">
    <text evidence="2">The sequence shown here is derived from an EMBL/GenBank/DDBJ whole genome shotgun (WGS) entry which is preliminary data.</text>
</comment>
<reference evidence="2 3" key="1">
    <citation type="submission" date="2020-12" db="EMBL/GenBank/DDBJ databases">
        <title>Brachybacterium sp. MASK1Z-5, whole genome shotgun sequence.</title>
        <authorList>
            <person name="Tuo L."/>
        </authorList>
    </citation>
    <scope>NUCLEOTIDE SEQUENCE [LARGE SCALE GENOMIC DNA]</scope>
    <source>
        <strain evidence="2 3">MASK1Z-5</strain>
    </source>
</reference>
<feature type="domain" description="Rhodanese" evidence="1">
    <location>
        <begin position="28"/>
        <end position="126"/>
    </location>
</feature>
<dbReference type="InterPro" id="IPR001763">
    <property type="entry name" value="Rhodanese-like_dom"/>
</dbReference>
<evidence type="ECO:0000313" key="3">
    <source>
        <dbReference type="Proteomes" id="UP000612352"/>
    </source>
</evidence>
<dbReference type="InterPro" id="IPR036873">
    <property type="entry name" value="Rhodanese-like_dom_sf"/>
</dbReference>
<dbReference type="PANTHER" id="PTHR44086:SF10">
    <property type="entry name" value="THIOSULFATE SULFURTRANSFERASE_RHODANESE-LIKE DOMAIN-CONTAINING PROTEIN 3"/>
    <property type="match status" value="1"/>
</dbReference>
<keyword evidence="3" id="KW-1185">Reference proteome</keyword>
<evidence type="ECO:0000259" key="1">
    <source>
        <dbReference type="PROSITE" id="PS50206"/>
    </source>
</evidence>
<dbReference type="CDD" id="cd00158">
    <property type="entry name" value="RHOD"/>
    <property type="match status" value="1"/>
</dbReference>
<dbReference type="PANTHER" id="PTHR44086">
    <property type="entry name" value="THIOSULFATE SULFURTRANSFERASE RDL2, MITOCHONDRIAL-RELATED"/>
    <property type="match status" value="1"/>
</dbReference>
<gene>
    <name evidence="2" type="ORF">I8D64_14155</name>
</gene>
<proteinExistence type="predicted"/>
<dbReference type="Pfam" id="PF00581">
    <property type="entry name" value="Rhodanese"/>
    <property type="match status" value="1"/>
</dbReference>
<protein>
    <submittedName>
        <fullName evidence="2">Sulfurtransferase</fullName>
    </submittedName>
</protein>
<dbReference type="Proteomes" id="UP000612352">
    <property type="component" value="Unassembled WGS sequence"/>
</dbReference>
<evidence type="ECO:0000313" key="2">
    <source>
        <dbReference type="EMBL" id="MBK0332540.1"/>
    </source>
</evidence>
<accession>A0ABS1BD25</accession>
<organism evidence="2 3">
    <name type="scientific">Brachybacterium halotolerans</name>
    <dbReference type="NCBI Taxonomy" id="2795215"/>
    <lineage>
        <taxon>Bacteria</taxon>
        <taxon>Bacillati</taxon>
        <taxon>Actinomycetota</taxon>
        <taxon>Actinomycetes</taxon>
        <taxon>Micrococcales</taxon>
        <taxon>Dermabacteraceae</taxon>
        <taxon>Brachybacterium</taxon>
    </lineage>
</organism>
<dbReference type="SMART" id="SM00450">
    <property type="entry name" value="RHOD"/>
    <property type="match status" value="1"/>
</dbReference>
<dbReference type="SUPFAM" id="SSF52821">
    <property type="entry name" value="Rhodanese/Cell cycle control phosphatase"/>
    <property type="match status" value="1"/>
</dbReference>
<name>A0ABS1BD25_9MICO</name>
<dbReference type="RefSeq" id="WP_200503442.1">
    <property type="nucleotide sequence ID" value="NZ_JAEDAJ010000010.1"/>
</dbReference>
<sequence length="133" mass="14383">MARSIAEILAEARRGTARVAPSDLPGPLRDGARVIDVRTPWTRDAEGHIPGAIVVEHTVMLWRLDPLSPSRMADGPSYDDDVIVVCNEGFSSSLAARDLRELGFSRATDLEGGFRAWAAAGLPVQAEPTRYVT</sequence>
<dbReference type="Gene3D" id="3.40.250.10">
    <property type="entry name" value="Rhodanese-like domain"/>
    <property type="match status" value="1"/>
</dbReference>
<dbReference type="PROSITE" id="PS50206">
    <property type="entry name" value="RHODANESE_3"/>
    <property type="match status" value="1"/>
</dbReference>